<organism evidence="1 2">
    <name type="scientific">Dysgonomonas capnocytophagoides</name>
    <dbReference type="NCBI Taxonomy" id="45254"/>
    <lineage>
        <taxon>Bacteria</taxon>
        <taxon>Pseudomonadati</taxon>
        <taxon>Bacteroidota</taxon>
        <taxon>Bacteroidia</taxon>
        <taxon>Bacteroidales</taxon>
        <taxon>Dysgonomonadaceae</taxon>
        <taxon>Dysgonomonas</taxon>
    </lineage>
</organism>
<dbReference type="OrthoDB" id="7294637at2"/>
<name>A0A4Y8KW34_9BACT</name>
<dbReference type="CDD" id="cd15482">
    <property type="entry name" value="Sialidase_non-viral"/>
    <property type="match status" value="1"/>
</dbReference>
<proteinExistence type="predicted"/>
<dbReference type="SUPFAM" id="SSF50939">
    <property type="entry name" value="Sialidases"/>
    <property type="match status" value="1"/>
</dbReference>
<evidence type="ECO:0000313" key="1">
    <source>
        <dbReference type="EMBL" id="TFD92789.1"/>
    </source>
</evidence>
<dbReference type="Gene3D" id="2.120.10.10">
    <property type="match status" value="1"/>
</dbReference>
<dbReference type="Proteomes" id="UP000297861">
    <property type="component" value="Unassembled WGS sequence"/>
</dbReference>
<reference evidence="1 2" key="1">
    <citation type="submission" date="2019-03" db="EMBL/GenBank/DDBJ databases">
        <title>San Antonio Military Medical Center submission to MRSN (WRAIR), pending publication.</title>
        <authorList>
            <person name="Blyth D.M."/>
            <person name="Mccarthy S.L."/>
            <person name="Schall S.E."/>
            <person name="Stam J.A."/>
            <person name="Ong A.C."/>
            <person name="Mcgann P.T."/>
        </authorList>
    </citation>
    <scope>NUCLEOTIDE SEQUENCE [LARGE SCALE GENOMIC DNA]</scope>
    <source>
        <strain evidence="1 2">MRSN571793</strain>
    </source>
</reference>
<dbReference type="InterPro" id="IPR036278">
    <property type="entry name" value="Sialidase_sf"/>
</dbReference>
<comment type="caution">
    <text evidence="1">The sequence shown here is derived from an EMBL/GenBank/DDBJ whole genome shotgun (WGS) entry which is preliminary data.</text>
</comment>
<evidence type="ECO:0000313" key="2">
    <source>
        <dbReference type="Proteomes" id="UP000297861"/>
    </source>
</evidence>
<gene>
    <name evidence="1" type="ORF">E2605_18270</name>
</gene>
<dbReference type="RefSeq" id="WP_134437476.1">
    <property type="nucleotide sequence ID" value="NZ_SOML01000016.1"/>
</dbReference>
<accession>A0A4Y8KW34</accession>
<dbReference type="AlphaFoldDB" id="A0A4Y8KW34"/>
<protein>
    <submittedName>
        <fullName evidence="1">Exo-alpha-sialidase</fullName>
    </submittedName>
</protein>
<sequence length="678" mass="74336">MSIQLKNDAIIIRDETAEGKNTASRVGTWMSKASDEIDAVKSTADSANTLAQAAAPKETAEGKVVRSPDGTVDLSSVEEEINNITAALPEGDLILTIPTWTQGGLNSDGTVSPSNNRIHSDYIGIGSYIKKITFAEGYTLWVLEFDSSKVQLQYTQLTASVLNGFTFLSNTDKIRLVYGKTASGTTTPADGANIKFGLGDMNFGVWQRGIPTEPTYYPRIQGQPAYVNARSLKVTFPSNCICYIWEVTATGTMTNKTISVSTDNHALKTDTVKVIPVFGLVSNAIIDTSFSKYLTVKENLSQSFGQAISRSEVEELLQDVGTLANSNGVLLFKGHDIFDYSGKFPMVDITNDSRDKSFPVCISKGNQVILNYIDRENHNSTVTNNVVRVSNDGGLTFSGELILNDLKLTAGVRLKGKNKILASKIYFDNPSDPIMTKPVIADFETLISSNFTSGFEIKDALTINGLGTAELVMSSGVIEHKGILYWSGYRDTSRTTGAANAQAGLFKSLDYGETWVFVSFVPQKPTNEFAICFVGDRLIGSTRVSDGANVNTQNNWVFYSDDFGVTWTSVRLNINIHNPYMFPWNGHPVLAGRLIMTDYPRSLGFVVLNTDGTIKSVIIFDKQSIASLSYHQGYMIAGEYLRVFGHLYTDTTNNHSKIFRMDIPLNVLNSVTNFGTYF</sequence>
<dbReference type="EMBL" id="SOML01000016">
    <property type="protein sequence ID" value="TFD92789.1"/>
    <property type="molecule type" value="Genomic_DNA"/>
</dbReference>
<keyword evidence="2" id="KW-1185">Reference proteome</keyword>